<evidence type="ECO:0000256" key="6">
    <source>
        <dbReference type="HAMAP-Rule" id="MF_01161"/>
    </source>
</evidence>
<organism evidence="8">
    <name type="scientific">Wildemania schizophylla</name>
    <name type="common">Red alga</name>
    <name type="synonym">Porphyra schizophylla</name>
    <dbReference type="NCBI Taxonomy" id="1134705"/>
    <lineage>
        <taxon>Eukaryota</taxon>
        <taxon>Rhodophyta</taxon>
        <taxon>Bangiophyceae</taxon>
        <taxon>Bangiales</taxon>
        <taxon>Bangiaceae</taxon>
        <taxon>Wildemania</taxon>
    </lineage>
</organism>
<dbReference type="EMBL" id="KR020505">
    <property type="protein sequence ID" value="AKS28528.1"/>
    <property type="molecule type" value="Genomic_DNA"/>
</dbReference>
<comment type="domain">
    <text evidence="6">The N-terminal region contains the highly conserved SGGXDS motif, predicted to be a P-loop motif involved in ATP binding.</text>
</comment>
<protein>
    <recommendedName>
        <fullName evidence="6">tRNA(Ile)-lysidine synthase</fullName>
        <ecNumber evidence="6">6.3.4.19</ecNumber>
    </recommendedName>
    <alternativeName>
        <fullName evidence="6">tRNA(Ile)-2-lysyl-cytidine synthase</fullName>
    </alternativeName>
    <alternativeName>
        <fullName evidence="6">tRNA(Ile)-lysidine synthetase</fullName>
    </alternativeName>
</protein>
<dbReference type="RefSeq" id="YP_009237481.1">
    <property type="nucleotide sequence ID" value="NC_029576.1"/>
</dbReference>
<name>A0A126G325_WILSC</name>
<evidence type="ECO:0000259" key="7">
    <source>
        <dbReference type="Pfam" id="PF01171"/>
    </source>
</evidence>
<dbReference type="AlphaFoldDB" id="A0A126G325"/>
<dbReference type="GO" id="GO:0005524">
    <property type="term" value="F:ATP binding"/>
    <property type="evidence" value="ECO:0007669"/>
    <property type="project" value="UniProtKB-UniRule"/>
</dbReference>
<evidence type="ECO:0000256" key="2">
    <source>
        <dbReference type="ARBA" id="ARBA00022694"/>
    </source>
</evidence>
<dbReference type="InterPro" id="IPR012795">
    <property type="entry name" value="tRNA_Ile_lys_synt_N"/>
</dbReference>
<evidence type="ECO:0000256" key="4">
    <source>
        <dbReference type="ARBA" id="ARBA00022840"/>
    </source>
</evidence>
<evidence type="ECO:0000256" key="3">
    <source>
        <dbReference type="ARBA" id="ARBA00022741"/>
    </source>
</evidence>
<sequence length="324" mass="37507">MVSNSLLHTRFFSTVDTKHLLPANSSLLVAFSGGQDSLTLVKILYDFKRSRNWRISLIHFDHRWRTDSMSASEAVFTYAKSCSFPLYYFECPIYLKSEEESRKWRYMTLLQTACSNGFNKVLLAHTSTDRAETLLNNLFRGSGLDGLSSIAWSSKITTSVDLVRPLLNFCRSETGWFCRKYCLPVWVDHSNYNYSVSRNRLRQELIPYVKSYFQPNFEEKCSVLSSLITLDADFLEQESLRIYSYIQHKDLVAINLSVLQLLHPSIQTRILKLFLLSNLNLNPNAKQINDMMIFIRQSILTNINIRNFILGNDGTWLYAGVIKI</sequence>
<keyword evidence="4 6" id="KW-0067">ATP-binding</keyword>
<comment type="catalytic activity">
    <reaction evidence="5 6">
        <text>cytidine(34) in tRNA(Ile2) + L-lysine + ATP = lysidine(34) in tRNA(Ile2) + AMP + diphosphate + H(+)</text>
        <dbReference type="Rhea" id="RHEA:43744"/>
        <dbReference type="Rhea" id="RHEA-COMP:10625"/>
        <dbReference type="Rhea" id="RHEA-COMP:10670"/>
        <dbReference type="ChEBI" id="CHEBI:15378"/>
        <dbReference type="ChEBI" id="CHEBI:30616"/>
        <dbReference type="ChEBI" id="CHEBI:32551"/>
        <dbReference type="ChEBI" id="CHEBI:33019"/>
        <dbReference type="ChEBI" id="CHEBI:82748"/>
        <dbReference type="ChEBI" id="CHEBI:83665"/>
        <dbReference type="ChEBI" id="CHEBI:456215"/>
        <dbReference type="EC" id="6.3.4.19"/>
    </reaction>
</comment>
<dbReference type="NCBIfam" id="TIGR02432">
    <property type="entry name" value="lysidine_TilS_N"/>
    <property type="match status" value="1"/>
</dbReference>
<evidence type="ECO:0000256" key="1">
    <source>
        <dbReference type="ARBA" id="ARBA00022598"/>
    </source>
</evidence>
<dbReference type="GO" id="GO:0032267">
    <property type="term" value="F:tRNA(Ile)-lysidine synthase activity"/>
    <property type="evidence" value="ECO:0007669"/>
    <property type="project" value="UniProtKB-EC"/>
</dbReference>
<dbReference type="HAMAP" id="MF_01161">
    <property type="entry name" value="tRNA_Ile_lys_synt"/>
    <property type="match status" value="1"/>
</dbReference>
<dbReference type="SUPFAM" id="SSF52402">
    <property type="entry name" value="Adenine nucleotide alpha hydrolases-like"/>
    <property type="match status" value="1"/>
</dbReference>
<reference evidence="8" key="1">
    <citation type="submission" date="2015-03" db="EMBL/GenBank/DDBJ databases">
        <title>Plastid genome analysis of the type material of Wildemania schizophylla (Bangiales, Rhodophyta).</title>
        <authorList>
            <person name="Hughey J.R."/>
        </authorList>
    </citation>
    <scope>NUCLEOTIDE SEQUENCE</scope>
</reference>
<dbReference type="GO" id="GO:0006400">
    <property type="term" value="P:tRNA modification"/>
    <property type="evidence" value="ECO:0007669"/>
    <property type="project" value="UniProtKB-UniRule"/>
</dbReference>
<keyword evidence="2 6" id="KW-0819">tRNA processing</keyword>
<dbReference type="EC" id="6.3.4.19" evidence="6"/>
<dbReference type="Pfam" id="PF01171">
    <property type="entry name" value="ATP_bind_3"/>
    <property type="match status" value="1"/>
</dbReference>
<dbReference type="Gene3D" id="1.20.59.20">
    <property type="match status" value="1"/>
</dbReference>
<comment type="similarity">
    <text evidence="6">Belongs to the tRNA(Ile)-lysidine synthase family.</text>
</comment>
<dbReference type="Gene3D" id="3.40.50.620">
    <property type="entry name" value="HUPs"/>
    <property type="match status" value="1"/>
</dbReference>
<accession>A0A126G325</accession>
<dbReference type="GeneID" id="26939297"/>
<keyword evidence="8" id="KW-0934">Plastid</keyword>
<evidence type="ECO:0000256" key="5">
    <source>
        <dbReference type="ARBA" id="ARBA00048539"/>
    </source>
</evidence>
<keyword evidence="1 6" id="KW-0436">Ligase</keyword>
<comment type="function">
    <text evidence="6">Ligates lysine onto the cytidine present at position 34 of the AUA codon-specific tRNA(Ile) that contains the anticodon CAU, in an ATP-dependent manner. Cytidine is converted to lysidine, thus changing the amino acid specificity of the tRNA from methionine to isoleucine.</text>
</comment>
<keyword evidence="3 6" id="KW-0547">Nucleotide-binding</keyword>
<dbReference type="InterPro" id="IPR014729">
    <property type="entry name" value="Rossmann-like_a/b/a_fold"/>
</dbReference>
<dbReference type="CDD" id="cd01992">
    <property type="entry name" value="TilS_N"/>
    <property type="match status" value="1"/>
</dbReference>
<proteinExistence type="inferred from homology"/>
<dbReference type="PANTHER" id="PTHR43033">
    <property type="entry name" value="TRNA(ILE)-LYSIDINE SYNTHASE-RELATED"/>
    <property type="match status" value="1"/>
</dbReference>
<feature type="binding site" evidence="6">
    <location>
        <begin position="32"/>
        <end position="37"/>
    </location>
    <ligand>
        <name>ATP</name>
        <dbReference type="ChEBI" id="CHEBI:30616"/>
    </ligand>
</feature>
<dbReference type="InterPro" id="IPR012094">
    <property type="entry name" value="tRNA_Ile_lys_synt"/>
</dbReference>
<feature type="domain" description="tRNA(Ile)-lysidine/2-thiocytidine synthase N-terminal" evidence="7">
    <location>
        <begin position="27"/>
        <end position="204"/>
    </location>
</feature>
<evidence type="ECO:0000313" key="8">
    <source>
        <dbReference type="EMBL" id="AKS28528.1"/>
    </source>
</evidence>
<geneLocation type="plastid" evidence="8"/>
<dbReference type="PANTHER" id="PTHR43033:SF1">
    <property type="entry name" value="TRNA(ILE)-LYSIDINE SYNTHASE-RELATED"/>
    <property type="match status" value="1"/>
</dbReference>
<dbReference type="InterPro" id="IPR011063">
    <property type="entry name" value="TilS/TtcA_N"/>
</dbReference>
<gene>
    <name evidence="8" type="primary">orf327</name>
    <name evidence="6" type="synonym">tilS</name>
</gene>
<dbReference type="SUPFAM" id="SSF82829">
    <property type="entry name" value="MesJ substrate recognition domain-like"/>
    <property type="match status" value="1"/>
</dbReference>